<sequence>MSKHIVANLAGKWIDLTEADDVVMGPRQSSPYIWWEEGALLNSGNDKANIDPIYDSLYNDPFIMISYAGEDYRVNPALIQVVTK</sequence>
<reference evidence="1 2" key="1">
    <citation type="submission" date="2019-05" db="EMBL/GenBank/DDBJ databases">
        <title>Genome-based reclassification of Lactobacillus casei as Lactobacillus casei subsp. casei. subsp.nov., description of Lactobacillus casei subsp. zeae subsp. nov., and emended description of Lactobacillus casei.</title>
        <authorList>
            <person name="Huang C.-H."/>
        </authorList>
    </citation>
    <scope>NUCLEOTIDE SEQUENCE [LARGE SCALE GENOMIC DNA]</scope>
    <source>
        <strain evidence="1 2">CRBIP24.44</strain>
    </source>
</reference>
<organism evidence="1 2">
    <name type="scientific">Lacticaseibacillus zeae</name>
    <name type="common">Lactobacillus zeae</name>
    <dbReference type="NCBI Taxonomy" id="57037"/>
    <lineage>
        <taxon>Bacteria</taxon>
        <taxon>Bacillati</taxon>
        <taxon>Bacillota</taxon>
        <taxon>Bacilli</taxon>
        <taxon>Lactobacillales</taxon>
        <taxon>Lactobacillaceae</taxon>
        <taxon>Lacticaseibacillus</taxon>
    </lineage>
</organism>
<dbReference type="AlphaFoldDB" id="A0A5R8LJ49"/>
<dbReference type="RefSeq" id="WP_138131831.1">
    <property type="nucleotide sequence ID" value="NZ_VBWO01000016.1"/>
</dbReference>
<protein>
    <submittedName>
        <fullName evidence="1">Uncharacterized protein</fullName>
    </submittedName>
</protein>
<comment type="caution">
    <text evidence="1">The sequence shown here is derived from an EMBL/GenBank/DDBJ whole genome shotgun (WGS) entry which is preliminary data.</text>
</comment>
<evidence type="ECO:0000313" key="1">
    <source>
        <dbReference type="EMBL" id="TLF37264.1"/>
    </source>
</evidence>
<gene>
    <name evidence="1" type="ORF">FEI15_13590</name>
</gene>
<accession>A0A5R8LJ49</accession>
<name>A0A5R8LJ49_LACZE</name>
<dbReference type="EMBL" id="VBWO01000016">
    <property type="protein sequence ID" value="TLF37264.1"/>
    <property type="molecule type" value="Genomic_DNA"/>
</dbReference>
<dbReference type="Proteomes" id="UP000309885">
    <property type="component" value="Unassembled WGS sequence"/>
</dbReference>
<evidence type="ECO:0000313" key="2">
    <source>
        <dbReference type="Proteomes" id="UP000309885"/>
    </source>
</evidence>
<proteinExistence type="predicted"/>